<evidence type="ECO:0000313" key="3">
    <source>
        <dbReference type="EMBL" id="MFB9833162.1"/>
    </source>
</evidence>
<comment type="caution">
    <text evidence="3">The sequence shown here is derived from an EMBL/GenBank/DDBJ whole genome shotgun (WGS) entry which is preliminary data.</text>
</comment>
<name>A0ABV5YGG4_9ACTN</name>
<proteinExistence type="predicted"/>
<feature type="transmembrane region" description="Helical" evidence="2">
    <location>
        <begin position="145"/>
        <end position="166"/>
    </location>
</feature>
<feature type="compositionally biased region" description="Pro residues" evidence="1">
    <location>
        <begin position="1"/>
        <end position="13"/>
    </location>
</feature>
<sequence length="221" mass="24547">MTQPPYQQPPYQGPGPYQQQAYQQQPGHGQYQAPYQQPPQQQQQQQPYGQQWGQPQQQGYQQPPQQYQQQQYQQPQYQQQQPYQAPQQQAYGGQACRLCGSGPAAQATFRAVVGAVFMHTIWTAPGPYCRDCGLHTFRRQTAKSLTGGWCSVGAIVLTPIFVLMNLSSRSNVAKLPAPQPQGDGRAPLDPGPPVFQRPGAYLYPGLAFLLFVLIIVGNLSS</sequence>
<protein>
    <submittedName>
        <fullName evidence="3">Uncharacterized protein</fullName>
    </submittedName>
</protein>
<feature type="compositionally biased region" description="Low complexity" evidence="1">
    <location>
        <begin position="14"/>
        <end position="84"/>
    </location>
</feature>
<accession>A0ABV5YGG4</accession>
<feature type="transmembrane region" description="Helical" evidence="2">
    <location>
        <begin position="200"/>
        <end position="219"/>
    </location>
</feature>
<keyword evidence="2" id="KW-1133">Transmembrane helix</keyword>
<keyword evidence="2" id="KW-0812">Transmembrane</keyword>
<keyword evidence="2" id="KW-0472">Membrane</keyword>
<keyword evidence="4" id="KW-1185">Reference proteome</keyword>
<feature type="region of interest" description="Disordered" evidence="1">
    <location>
        <begin position="1"/>
        <end position="84"/>
    </location>
</feature>
<dbReference type="Proteomes" id="UP001589627">
    <property type="component" value="Unassembled WGS sequence"/>
</dbReference>
<gene>
    <name evidence="3" type="ORF">ACFFNX_13285</name>
</gene>
<dbReference type="EMBL" id="JBHLZP010000077">
    <property type="protein sequence ID" value="MFB9833162.1"/>
    <property type="molecule type" value="Genomic_DNA"/>
</dbReference>
<reference evidence="3 4" key="1">
    <citation type="submission" date="2024-09" db="EMBL/GenBank/DDBJ databases">
        <authorList>
            <person name="Sun Q."/>
            <person name="Mori K."/>
        </authorList>
    </citation>
    <scope>NUCLEOTIDE SEQUENCE [LARGE SCALE GENOMIC DNA]</scope>
    <source>
        <strain evidence="3 4">TBRC 0563</strain>
    </source>
</reference>
<organism evidence="3 4">
    <name type="scientific">Actinoallomurus acaciae</name>
    <dbReference type="NCBI Taxonomy" id="502577"/>
    <lineage>
        <taxon>Bacteria</taxon>
        <taxon>Bacillati</taxon>
        <taxon>Actinomycetota</taxon>
        <taxon>Actinomycetes</taxon>
        <taxon>Streptosporangiales</taxon>
        <taxon>Thermomonosporaceae</taxon>
        <taxon>Actinoallomurus</taxon>
    </lineage>
</organism>
<dbReference type="RefSeq" id="WP_378200260.1">
    <property type="nucleotide sequence ID" value="NZ_JBHLZP010000077.1"/>
</dbReference>
<evidence type="ECO:0000256" key="1">
    <source>
        <dbReference type="SAM" id="MobiDB-lite"/>
    </source>
</evidence>
<evidence type="ECO:0000256" key="2">
    <source>
        <dbReference type="SAM" id="Phobius"/>
    </source>
</evidence>
<evidence type="ECO:0000313" key="4">
    <source>
        <dbReference type="Proteomes" id="UP001589627"/>
    </source>
</evidence>